<evidence type="ECO:0000256" key="1">
    <source>
        <dbReference type="SAM" id="MobiDB-lite"/>
    </source>
</evidence>
<comment type="caution">
    <text evidence="2">The sequence shown here is derived from an EMBL/GenBank/DDBJ whole genome shotgun (WGS) entry which is preliminary data.</text>
</comment>
<accession>A0AAV7V036</accession>
<gene>
    <name evidence="2" type="ORF">NDU88_004011</name>
</gene>
<reference evidence="2" key="1">
    <citation type="journal article" date="2022" name="bioRxiv">
        <title>Sequencing and chromosome-scale assembly of the giantPleurodeles waltlgenome.</title>
        <authorList>
            <person name="Brown T."/>
            <person name="Elewa A."/>
            <person name="Iarovenko S."/>
            <person name="Subramanian E."/>
            <person name="Araus A.J."/>
            <person name="Petzold A."/>
            <person name="Susuki M."/>
            <person name="Suzuki K.-i.T."/>
            <person name="Hayashi T."/>
            <person name="Toyoda A."/>
            <person name="Oliveira C."/>
            <person name="Osipova E."/>
            <person name="Leigh N.D."/>
            <person name="Simon A."/>
            <person name="Yun M.H."/>
        </authorList>
    </citation>
    <scope>NUCLEOTIDE SEQUENCE</scope>
    <source>
        <strain evidence="2">20211129_DDA</strain>
        <tissue evidence="2">Liver</tissue>
    </source>
</reference>
<sequence>MTSHGQRWRAFEGTFPAPTDAGTGRDPACAPWRPVTGRTSARPTLRGRAARAGSALDKAGLRAPAPAPLLGLQAPGDPIGRNLECTGYQRSSVTRGPAWEETKLQAAELQAAGRVSSPAPGRKRAQQEGRGGRCSALAVEECARRNQRWQTRQPAFRFEVANRGAGPKEWGLRRPGWGRLAVETWE</sequence>
<dbReference type="EMBL" id="JANPWB010000004">
    <property type="protein sequence ID" value="KAJ1194725.1"/>
    <property type="molecule type" value="Genomic_DNA"/>
</dbReference>
<name>A0AAV7V036_PLEWA</name>
<evidence type="ECO:0000313" key="2">
    <source>
        <dbReference type="EMBL" id="KAJ1194725.1"/>
    </source>
</evidence>
<organism evidence="2 3">
    <name type="scientific">Pleurodeles waltl</name>
    <name type="common">Iberian ribbed newt</name>
    <dbReference type="NCBI Taxonomy" id="8319"/>
    <lineage>
        <taxon>Eukaryota</taxon>
        <taxon>Metazoa</taxon>
        <taxon>Chordata</taxon>
        <taxon>Craniata</taxon>
        <taxon>Vertebrata</taxon>
        <taxon>Euteleostomi</taxon>
        <taxon>Amphibia</taxon>
        <taxon>Batrachia</taxon>
        <taxon>Caudata</taxon>
        <taxon>Salamandroidea</taxon>
        <taxon>Salamandridae</taxon>
        <taxon>Pleurodelinae</taxon>
        <taxon>Pleurodeles</taxon>
    </lineage>
</organism>
<dbReference type="Proteomes" id="UP001066276">
    <property type="component" value="Chromosome 2_2"/>
</dbReference>
<dbReference type="AlphaFoldDB" id="A0AAV7V036"/>
<proteinExistence type="predicted"/>
<evidence type="ECO:0000313" key="3">
    <source>
        <dbReference type="Proteomes" id="UP001066276"/>
    </source>
</evidence>
<protein>
    <submittedName>
        <fullName evidence="2">Uncharacterized protein</fullName>
    </submittedName>
</protein>
<feature type="region of interest" description="Disordered" evidence="1">
    <location>
        <begin position="109"/>
        <end position="132"/>
    </location>
</feature>
<feature type="region of interest" description="Disordered" evidence="1">
    <location>
        <begin position="1"/>
        <end position="61"/>
    </location>
</feature>
<keyword evidence="3" id="KW-1185">Reference proteome</keyword>